<sequence length="400" mass="43755">MSGWPAVIDGRAMQAGFKAHKERGIGRYAQNLLAAMLAEVGPQGLELLVQGNLPDPDFDSRVKRLPAGYLPRWLPYGKRLISHYWLARRPLLPAWRAGRVVHFIAHLDAPLWPLRPTVITVHDLIAQRLPQIYSQGVSQARFRLERWVETRCLGRAQRLIAVSECTKRDLVELYGLDPERVSVVHEAADPHLAPVADPAARAAVLARHGLEPGAPFFFYLGGIDQRKDMPGLLEALAICRATDERALLVMAGSIEGDKQYPAFLGHIKRLGLEHAVRRLGFVADDDLPALFSACVAFVFPSLYEGFGLPPLEAMACGAPVIAVAAAAVPEVVGQAGLLTPPGRPAELAQAMGEVLARPELADQLRQAGAARARLFSWRRAARETLAVYGQALEEWADGRT</sequence>
<dbReference type="PANTHER" id="PTHR46401">
    <property type="entry name" value="GLYCOSYLTRANSFERASE WBBK-RELATED"/>
    <property type="match status" value="1"/>
</dbReference>
<name>E1QE38_DESB2</name>
<dbReference type="Pfam" id="PF13439">
    <property type="entry name" value="Glyco_transf_4"/>
    <property type="match status" value="1"/>
</dbReference>
<dbReference type="EMBL" id="CP002085">
    <property type="protein sequence ID" value="ADK83824.1"/>
    <property type="molecule type" value="Genomic_DNA"/>
</dbReference>
<dbReference type="CDD" id="cd03809">
    <property type="entry name" value="GT4_MtfB-like"/>
    <property type="match status" value="1"/>
</dbReference>
<dbReference type="HOGENOM" id="CLU_009583_27_6_7"/>
<dbReference type="OrthoDB" id="9767517at2"/>
<dbReference type="Gene3D" id="3.40.50.2000">
    <property type="entry name" value="Glycogen Phosphorylase B"/>
    <property type="match status" value="2"/>
</dbReference>
<keyword evidence="1 4" id="KW-0808">Transferase</keyword>
<evidence type="ECO:0000259" key="3">
    <source>
        <dbReference type="Pfam" id="PF13439"/>
    </source>
</evidence>
<evidence type="ECO:0000313" key="5">
    <source>
        <dbReference type="Proteomes" id="UP000009047"/>
    </source>
</evidence>
<gene>
    <name evidence="4" type="ordered locus">Deba_0451</name>
</gene>
<dbReference type="Proteomes" id="UP000009047">
    <property type="component" value="Chromosome"/>
</dbReference>
<dbReference type="PANTHER" id="PTHR46401:SF2">
    <property type="entry name" value="GLYCOSYLTRANSFERASE WBBK-RELATED"/>
    <property type="match status" value="1"/>
</dbReference>
<reference evidence="4 5" key="1">
    <citation type="journal article" date="2010" name="Stand. Genomic Sci.">
        <title>Complete genome sequence of Desulfarculus baarsii type strain (2st14).</title>
        <authorList>
            <person name="Sun H."/>
            <person name="Spring S."/>
            <person name="Lapidus A."/>
            <person name="Davenport K."/>
            <person name="Del Rio T.G."/>
            <person name="Tice H."/>
            <person name="Nolan M."/>
            <person name="Copeland A."/>
            <person name="Cheng J.F."/>
            <person name="Lucas S."/>
            <person name="Tapia R."/>
            <person name="Goodwin L."/>
            <person name="Pitluck S."/>
            <person name="Ivanova N."/>
            <person name="Pagani I."/>
            <person name="Mavromatis K."/>
            <person name="Ovchinnikova G."/>
            <person name="Pati A."/>
            <person name="Chen A."/>
            <person name="Palaniappan K."/>
            <person name="Hauser L."/>
            <person name="Chang Y.J."/>
            <person name="Jeffries C.D."/>
            <person name="Detter J.C."/>
            <person name="Han C."/>
            <person name="Rohde M."/>
            <person name="Brambilla E."/>
            <person name="Goker M."/>
            <person name="Woyke T."/>
            <person name="Bristow J."/>
            <person name="Eisen J.A."/>
            <person name="Markowitz V."/>
            <person name="Hugenholtz P."/>
            <person name="Kyrpides N.C."/>
            <person name="Klenk H.P."/>
            <person name="Land M."/>
        </authorList>
    </citation>
    <scope>NUCLEOTIDE SEQUENCE [LARGE SCALE GENOMIC DNA]</scope>
    <source>
        <strain evidence="5">ATCC 33931 / DSM 2075 / LMG 7858 / VKM B-1802 / 2st14</strain>
    </source>
</reference>
<dbReference type="GO" id="GO:0009103">
    <property type="term" value="P:lipopolysaccharide biosynthetic process"/>
    <property type="evidence" value="ECO:0007669"/>
    <property type="project" value="TreeGrafter"/>
</dbReference>
<protein>
    <submittedName>
        <fullName evidence="4">Glycosyl transferase group 1</fullName>
    </submittedName>
</protein>
<dbReference type="GO" id="GO:0016757">
    <property type="term" value="F:glycosyltransferase activity"/>
    <property type="evidence" value="ECO:0007669"/>
    <property type="project" value="InterPro"/>
</dbReference>
<dbReference type="InterPro" id="IPR001296">
    <property type="entry name" value="Glyco_trans_1"/>
</dbReference>
<dbReference type="AlphaFoldDB" id="E1QE38"/>
<feature type="domain" description="Glycosyltransferase subfamily 4-like N-terminal" evidence="3">
    <location>
        <begin position="24"/>
        <end position="190"/>
    </location>
</feature>
<evidence type="ECO:0000259" key="2">
    <source>
        <dbReference type="Pfam" id="PF00534"/>
    </source>
</evidence>
<dbReference type="InterPro" id="IPR028098">
    <property type="entry name" value="Glyco_trans_4-like_N"/>
</dbReference>
<dbReference type="RefSeq" id="WP_013257280.1">
    <property type="nucleotide sequence ID" value="NC_014365.1"/>
</dbReference>
<feature type="domain" description="Glycosyl transferase family 1" evidence="2">
    <location>
        <begin position="207"/>
        <end position="369"/>
    </location>
</feature>
<evidence type="ECO:0000313" key="4">
    <source>
        <dbReference type="EMBL" id="ADK83824.1"/>
    </source>
</evidence>
<dbReference type="STRING" id="644282.Deba_0451"/>
<evidence type="ECO:0000256" key="1">
    <source>
        <dbReference type="ARBA" id="ARBA00022679"/>
    </source>
</evidence>
<keyword evidence="5" id="KW-1185">Reference proteome</keyword>
<dbReference type="CAZy" id="GT4">
    <property type="family name" value="Glycosyltransferase Family 4"/>
</dbReference>
<dbReference type="Pfam" id="PF00534">
    <property type="entry name" value="Glycos_transf_1"/>
    <property type="match status" value="1"/>
</dbReference>
<organism evidence="4 5">
    <name type="scientific">Desulfarculus baarsii (strain ATCC 33931 / DSM 2075 / LMG 7858 / VKM B-1802 / 2st14)</name>
    <dbReference type="NCBI Taxonomy" id="644282"/>
    <lineage>
        <taxon>Bacteria</taxon>
        <taxon>Pseudomonadati</taxon>
        <taxon>Thermodesulfobacteriota</taxon>
        <taxon>Desulfarculia</taxon>
        <taxon>Desulfarculales</taxon>
        <taxon>Desulfarculaceae</taxon>
        <taxon>Desulfarculus</taxon>
    </lineage>
</organism>
<proteinExistence type="predicted"/>
<dbReference type="eggNOG" id="COG0438">
    <property type="taxonomic scope" value="Bacteria"/>
</dbReference>
<accession>E1QE38</accession>
<dbReference type="KEGG" id="dbr:Deba_0451"/>
<dbReference type="SUPFAM" id="SSF53756">
    <property type="entry name" value="UDP-Glycosyltransferase/glycogen phosphorylase"/>
    <property type="match status" value="1"/>
</dbReference>